<name>A0ABQ6C7Q5_9BURK</name>
<dbReference type="Pfam" id="PF04321">
    <property type="entry name" value="RmlD_sub_bind"/>
    <property type="match status" value="1"/>
</dbReference>
<dbReference type="CDD" id="cd05254">
    <property type="entry name" value="dTDP_HR_like_SDR_e"/>
    <property type="match status" value="1"/>
</dbReference>
<dbReference type="RefSeq" id="WP_284308850.1">
    <property type="nucleotide sequence ID" value="NZ_BSPB01000042.1"/>
</dbReference>
<comment type="catalytic activity">
    <reaction evidence="5 6">
        <text>dTDP-beta-L-rhamnose + NADP(+) = dTDP-4-dehydro-beta-L-rhamnose + NADPH + H(+)</text>
        <dbReference type="Rhea" id="RHEA:21796"/>
        <dbReference type="ChEBI" id="CHEBI:15378"/>
        <dbReference type="ChEBI" id="CHEBI:57510"/>
        <dbReference type="ChEBI" id="CHEBI:57783"/>
        <dbReference type="ChEBI" id="CHEBI:58349"/>
        <dbReference type="ChEBI" id="CHEBI:62830"/>
        <dbReference type="EC" id="1.1.1.133"/>
    </reaction>
</comment>
<proteinExistence type="inferred from homology"/>
<comment type="pathway">
    <text evidence="1 6">Carbohydrate biosynthesis; dTDP-L-rhamnose biosynthesis.</text>
</comment>
<gene>
    <name evidence="8" type="ORF">GCM10007935_34940</name>
</gene>
<keyword evidence="6" id="KW-0521">NADP</keyword>
<comment type="caution">
    <text evidence="8">The sequence shown here is derived from an EMBL/GenBank/DDBJ whole genome shotgun (WGS) entry which is preliminary data.</text>
</comment>
<accession>A0ABQ6C7Q5</accession>
<evidence type="ECO:0000259" key="7">
    <source>
        <dbReference type="Pfam" id="PF04321"/>
    </source>
</evidence>
<comment type="function">
    <text evidence="6">Catalyzes the reduction of dTDP-6-deoxy-L-lyxo-4-hexulose to yield dTDP-L-rhamnose.</text>
</comment>
<feature type="domain" description="RmlD-like substrate binding" evidence="7">
    <location>
        <begin position="1"/>
        <end position="233"/>
    </location>
</feature>
<keyword evidence="6" id="KW-0560">Oxidoreductase</keyword>
<comment type="cofactor">
    <cofactor evidence="6">
        <name>Mg(2+)</name>
        <dbReference type="ChEBI" id="CHEBI:18420"/>
    </cofactor>
    <text evidence="6">Binds 1 Mg(2+) ion per monomer.</text>
</comment>
<evidence type="ECO:0000313" key="9">
    <source>
        <dbReference type="Proteomes" id="UP001156903"/>
    </source>
</evidence>
<sequence>MKVLILGAGGMLGHMMLRELGASRDLTVIGTVRAPAPALTGFGRVALCTGVDALDTGGLGALMAEVRPDVVLNCVGLVKQHMAACDPLPALQVNAVLPHQLGRLCQQVGARLIHFSTDCVFSGARGTYRESDPSDPVDLYGRTKLLGEVANDPAVLTLRVSFVGPELGTTHGLLAWFLAQHQAVRGFRHAIFSGFTSLELARIVRDRLLARPDLHGVYHLSADPISKLDFLSLAGRIYGHAIPIEPCDQPVIDRSLDSTRLREALGYRPPSWQDMLTDLHTLERYD</sequence>
<evidence type="ECO:0000256" key="3">
    <source>
        <dbReference type="ARBA" id="ARBA00012929"/>
    </source>
</evidence>
<protein>
    <recommendedName>
        <fullName evidence="4 6">dTDP-4-dehydrorhamnose reductase</fullName>
        <ecNumber evidence="3 6">1.1.1.133</ecNumber>
    </recommendedName>
</protein>
<dbReference type="SUPFAM" id="SSF51735">
    <property type="entry name" value="NAD(P)-binding Rossmann-fold domains"/>
    <property type="match status" value="1"/>
</dbReference>
<comment type="similarity">
    <text evidence="2 6">Belongs to the dTDP-4-dehydrorhamnose reductase family.</text>
</comment>
<evidence type="ECO:0000256" key="2">
    <source>
        <dbReference type="ARBA" id="ARBA00010944"/>
    </source>
</evidence>
<dbReference type="Proteomes" id="UP001156903">
    <property type="component" value="Unassembled WGS sequence"/>
</dbReference>
<dbReference type="PANTHER" id="PTHR10491">
    <property type="entry name" value="DTDP-4-DEHYDRORHAMNOSE REDUCTASE"/>
    <property type="match status" value="1"/>
</dbReference>
<dbReference type="PANTHER" id="PTHR10491:SF4">
    <property type="entry name" value="METHIONINE ADENOSYLTRANSFERASE 2 SUBUNIT BETA"/>
    <property type="match status" value="1"/>
</dbReference>
<evidence type="ECO:0000313" key="8">
    <source>
        <dbReference type="EMBL" id="GLS16055.1"/>
    </source>
</evidence>
<evidence type="ECO:0000256" key="1">
    <source>
        <dbReference type="ARBA" id="ARBA00004781"/>
    </source>
</evidence>
<dbReference type="EC" id="1.1.1.133" evidence="3 6"/>
<dbReference type="InterPro" id="IPR005913">
    <property type="entry name" value="dTDP_dehydrorham_reduct"/>
</dbReference>
<dbReference type="InterPro" id="IPR036291">
    <property type="entry name" value="NAD(P)-bd_dom_sf"/>
</dbReference>
<evidence type="ECO:0000256" key="5">
    <source>
        <dbReference type="ARBA" id="ARBA00048200"/>
    </source>
</evidence>
<evidence type="ECO:0000256" key="6">
    <source>
        <dbReference type="RuleBase" id="RU364082"/>
    </source>
</evidence>
<evidence type="ECO:0000256" key="4">
    <source>
        <dbReference type="ARBA" id="ARBA00017099"/>
    </source>
</evidence>
<keyword evidence="9" id="KW-1185">Reference proteome</keyword>
<dbReference type="InterPro" id="IPR029903">
    <property type="entry name" value="RmlD-like-bd"/>
</dbReference>
<organism evidence="8 9">
    <name type="scientific">Hydrogenophaga electricum</name>
    <dbReference type="NCBI Taxonomy" id="1230953"/>
    <lineage>
        <taxon>Bacteria</taxon>
        <taxon>Pseudomonadati</taxon>
        <taxon>Pseudomonadota</taxon>
        <taxon>Betaproteobacteria</taxon>
        <taxon>Burkholderiales</taxon>
        <taxon>Comamonadaceae</taxon>
        <taxon>Hydrogenophaga</taxon>
    </lineage>
</organism>
<reference evidence="9" key="1">
    <citation type="journal article" date="2019" name="Int. J. Syst. Evol. Microbiol.">
        <title>The Global Catalogue of Microorganisms (GCM) 10K type strain sequencing project: providing services to taxonomists for standard genome sequencing and annotation.</title>
        <authorList>
            <consortium name="The Broad Institute Genomics Platform"/>
            <consortium name="The Broad Institute Genome Sequencing Center for Infectious Disease"/>
            <person name="Wu L."/>
            <person name="Ma J."/>
        </authorList>
    </citation>
    <scope>NUCLEOTIDE SEQUENCE [LARGE SCALE GENOMIC DNA]</scope>
    <source>
        <strain evidence="9">NBRC 109341</strain>
    </source>
</reference>
<dbReference type="Gene3D" id="3.40.50.720">
    <property type="entry name" value="NAD(P)-binding Rossmann-like Domain"/>
    <property type="match status" value="1"/>
</dbReference>
<dbReference type="EMBL" id="BSPB01000042">
    <property type="protein sequence ID" value="GLS16055.1"/>
    <property type="molecule type" value="Genomic_DNA"/>
</dbReference>